<dbReference type="InterPro" id="IPR010982">
    <property type="entry name" value="Lambda_DNA-bd_dom_sf"/>
</dbReference>
<proteinExistence type="predicted"/>
<sequence length="1057" mass="121787">MSVSCKLSHKGLERLKKALSDKRMSKQELADKAKVARSTVSNLFLGRSVLSEKLESICSVLNIPPEEIISDNTTTDDVNTELNCDTKNTQALVNNVRNRLFSNSEPPEVIRSLDMPKPIDINDIYVETKVWNDLNYDRRKEKNNSDELARVNGSKIQGIDAIRLNSKLLILGKPGAGKTTFLKYIAQNNELSLELDVVPILIKLRDYAYRHIEKPQLDAYIKDILDQQKNITESETQTILNQGKGLILLDALDEVPISQDNSICREIIDFIAKYRKNRFVITCRNASEPFKLEDFVRVQITDFDGDQAKQFVEKWFKGDETLFPYNQESLKLAKEKLTRQVEAQSVSNELKINRHRIDDLRSIKELTKTPLLLTMLCHVVAQEGEIPRGRLDLYKKSVDIMLKEWDAERGISRERLDGLTTEKIKVLLSKIAIQAHSKHAPVISEWEIESIILQEHQEYEPKLDPLEFLKLIESQCGILISSDLGKYAFRHQTFQEYFTALSIIELIDDSAKLSDYLTSERIADPSWLEVFVLVAEFLCHKMEAKKLISDFLHIILQHIIYILNDSSKNQLLLNEFIEEIKKIEKGISETIRNNHKTRTNNEEKFIDSAALRIFLSDPDYEYDSTRTLLLELDKQFGNVLVASSFIIRLFWDEVNDKNIEIPEAIMIAMQVPNIRDAVNADHALEIVYKYTKDEYFKIERVASPKSYIKLRSKAIENELEYIYTDDHLSLAEKAEKCRTLCLKNLDLSETLNVSNKLIGLPSYPQLYNATLLLTRSMNLIEYLLPNLDLGCDLQNLIMTTSDELEKECNLMKNNKFNNQLNEGEYRFSGQLSDEYALWQSARPYVDGLRKQLIDFLRESEQSQNAIPRILELGCGDGELTKLVLDYRKASIVAVDNEPLMIQKIKQRFNQFQDNEILLIVQADILSFLKMCSSESFDFIISGFTLHNILAPCRFDVLKEVYRVLRSGGKLLDADKIAQRGESHAQARERQINKFIEVLVSAKRLDLLEKTILHYMIDDEPDRIRYEDEAIAELLKIGFKDVKLSNRQDMDAIIVALK</sequence>
<accession>A0A977KYZ1</accession>
<dbReference type="KEGG" id="wna:KA717_06955"/>
<dbReference type="SMART" id="SM00530">
    <property type="entry name" value="HTH_XRE"/>
    <property type="match status" value="1"/>
</dbReference>
<dbReference type="InterPro" id="IPR001387">
    <property type="entry name" value="Cro/C1-type_HTH"/>
</dbReference>
<dbReference type="Pfam" id="PF08241">
    <property type="entry name" value="Methyltransf_11"/>
    <property type="match status" value="1"/>
</dbReference>
<evidence type="ECO:0000313" key="3">
    <source>
        <dbReference type="EMBL" id="UXE62494.1"/>
    </source>
</evidence>
<evidence type="ECO:0000259" key="1">
    <source>
        <dbReference type="PROSITE" id="PS50837"/>
    </source>
</evidence>
<dbReference type="SUPFAM" id="SSF52540">
    <property type="entry name" value="P-loop containing nucleoside triphosphate hydrolases"/>
    <property type="match status" value="1"/>
</dbReference>
<keyword evidence="3" id="KW-0489">Methyltransferase</keyword>
<name>A0A977KYZ1_9CYAN</name>
<evidence type="ECO:0000259" key="2">
    <source>
        <dbReference type="PROSITE" id="PS50943"/>
    </source>
</evidence>
<dbReference type="Pfam" id="PF05729">
    <property type="entry name" value="NACHT"/>
    <property type="match status" value="1"/>
</dbReference>
<dbReference type="InterPro" id="IPR027417">
    <property type="entry name" value="P-loop_NTPase"/>
</dbReference>
<dbReference type="InterPro" id="IPR029063">
    <property type="entry name" value="SAM-dependent_MTases_sf"/>
</dbReference>
<organism evidence="3">
    <name type="scientific">Woronichinia naegeliana WA131</name>
    <dbReference type="NCBI Taxonomy" id="2824559"/>
    <lineage>
        <taxon>Bacteria</taxon>
        <taxon>Bacillati</taxon>
        <taxon>Cyanobacteriota</taxon>
        <taxon>Cyanophyceae</taxon>
        <taxon>Synechococcales</taxon>
        <taxon>Coelosphaeriaceae</taxon>
        <taxon>Woronichinia</taxon>
    </lineage>
</organism>
<reference evidence="3" key="1">
    <citation type="submission" date="2021-04" db="EMBL/GenBank/DDBJ databases">
        <title>Genome sequence of Woronichinia naegeliana from Washington state freshwater lake bloom.</title>
        <authorList>
            <person name="Dreher T.W."/>
        </authorList>
    </citation>
    <scope>NUCLEOTIDE SEQUENCE</scope>
    <source>
        <strain evidence="3">WA131</strain>
    </source>
</reference>
<dbReference type="GO" id="GO:0003677">
    <property type="term" value="F:DNA binding"/>
    <property type="evidence" value="ECO:0007669"/>
    <property type="project" value="InterPro"/>
</dbReference>
<protein>
    <submittedName>
        <fullName evidence="3">Methyltransferase domain-containing protein</fullName>
    </submittedName>
</protein>
<keyword evidence="3" id="KW-0808">Transferase</keyword>
<feature type="domain" description="HTH cro/C1-type" evidence="2">
    <location>
        <begin position="15"/>
        <end position="68"/>
    </location>
</feature>
<dbReference type="GO" id="GO:0008757">
    <property type="term" value="F:S-adenosylmethionine-dependent methyltransferase activity"/>
    <property type="evidence" value="ECO:0007669"/>
    <property type="project" value="InterPro"/>
</dbReference>
<dbReference type="AlphaFoldDB" id="A0A977KYZ1"/>
<dbReference type="Gene3D" id="3.40.50.150">
    <property type="entry name" value="Vaccinia Virus protein VP39"/>
    <property type="match status" value="1"/>
</dbReference>
<feature type="domain" description="NACHT" evidence="1">
    <location>
        <begin position="166"/>
        <end position="284"/>
    </location>
</feature>
<dbReference type="InterPro" id="IPR013216">
    <property type="entry name" value="Methyltransf_11"/>
</dbReference>
<dbReference type="PANTHER" id="PTHR46844:SF1">
    <property type="entry name" value="SLR5058 PROTEIN"/>
    <property type="match status" value="1"/>
</dbReference>
<dbReference type="CDD" id="cd02440">
    <property type="entry name" value="AdoMet_MTases"/>
    <property type="match status" value="1"/>
</dbReference>
<dbReference type="Pfam" id="PF13443">
    <property type="entry name" value="HTH_26"/>
    <property type="match status" value="1"/>
</dbReference>
<dbReference type="PANTHER" id="PTHR46844">
    <property type="entry name" value="SLR5058 PROTEIN"/>
    <property type="match status" value="1"/>
</dbReference>
<dbReference type="Proteomes" id="UP001065613">
    <property type="component" value="Chromosome"/>
</dbReference>
<dbReference type="CDD" id="cd00093">
    <property type="entry name" value="HTH_XRE"/>
    <property type="match status" value="1"/>
</dbReference>
<dbReference type="SUPFAM" id="SSF53335">
    <property type="entry name" value="S-adenosyl-L-methionine-dependent methyltransferases"/>
    <property type="match status" value="1"/>
</dbReference>
<dbReference type="Gene3D" id="3.40.50.300">
    <property type="entry name" value="P-loop containing nucleotide triphosphate hydrolases"/>
    <property type="match status" value="1"/>
</dbReference>
<gene>
    <name evidence="3" type="ORF">KA717_06955</name>
</gene>
<dbReference type="GO" id="GO:0032259">
    <property type="term" value="P:methylation"/>
    <property type="evidence" value="ECO:0007669"/>
    <property type="project" value="UniProtKB-KW"/>
</dbReference>
<dbReference type="PROSITE" id="PS50943">
    <property type="entry name" value="HTH_CROC1"/>
    <property type="match status" value="1"/>
</dbReference>
<dbReference type="PROSITE" id="PS50837">
    <property type="entry name" value="NACHT"/>
    <property type="match status" value="1"/>
</dbReference>
<dbReference type="EMBL" id="CP073041">
    <property type="protein sequence ID" value="UXE62494.1"/>
    <property type="molecule type" value="Genomic_DNA"/>
</dbReference>
<dbReference type="InterPro" id="IPR007111">
    <property type="entry name" value="NACHT_NTPase"/>
</dbReference>
<dbReference type="Gene3D" id="1.10.260.40">
    <property type="entry name" value="lambda repressor-like DNA-binding domains"/>
    <property type="match status" value="1"/>
</dbReference>
<dbReference type="SUPFAM" id="SSF47413">
    <property type="entry name" value="lambda repressor-like DNA-binding domains"/>
    <property type="match status" value="1"/>
</dbReference>